<evidence type="ECO:0000256" key="1">
    <source>
        <dbReference type="ARBA" id="ARBA00008023"/>
    </source>
</evidence>
<protein>
    <submittedName>
        <fullName evidence="4">XTP/dITP diphosphatase</fullName>
        <ecNumber evidence="4">3.6.1.66</ecNumber>
    </submittedName>
</protein>
<dbReference type="EC" id="3.6.1.66" evidence="4"/>
<dbReference type="GO" id="GO:0036220">
    <property type="term" value="F:ITP diphosphatase activity"/>
    <property type="evidence" value="ECO:0007669"/>
    <property type="project" value="UniProtKB-EC"/>
</dbReference>
<gene>
    <name evidence="4" type="ORF">J9259_08070</name>
</gene>
<evidence type="ECO:0000256" key="3">
    <source>
        <dbReference type="RuleBase" id="RU003781"/>
    </source>
</evidence>
<dbReference type="NCBIfam" id="TIGR00042">
    <property type="entry name" value="RdgB/HAM1 family non-canonical purine NTP pyrophosphatase"/>
    <property type="match status" value="1"/>
</dbReference>
<dbReference type="GO" id="GO:0005737">
    <property type="term" value="C:cytoplasm"/>
    <property type="evidence" value="ECO:0007669"/>
    <property type="project" value="TreeGrafter"/>
</dbReference>
<dbReference type="AlphaFoldDB" id="A0A8J7YRE1"/>
<dbReference type="InterPro" id="IPR002637">
    <property type="entry name" value="RdgB/HAM1"/>
</dbReference>
<organism evidence="4 5">
    <name type="scientific">Candidatus Sysuiplasma superficiale</name>
    <dbReference type="NCBI Taxonomy" id="2823368"/>
    <lineage>
        <taxon>Archaea</taxon>
        <taxon>Methanobacteriati</taxon>
        <taxon>Thermoplasmatota</taxon>
        <taxon>Thermoplasmata</taxon>
        <taxon>Candidatus Sysuiplasmatales</taxon>
        <taxon>Candidatus Sysuiplasmataceae</taxon>
        <taxon>Candidatus Sysuiplasma</taxon>
    </lineage>
</organism>
<comment type="similarity">
    <text evidence="1 3">Belongs to the HAM1 NTPase family.</text>
</comment>
<proteinExistence type="inferred from homology"/>
<dbReference type="InterPro" id="IPR029001">
    <property type="entry name" value="ITPase-like_fam"/>
</dbReference>
<dbReference type="EMBL" id="JAGVSJ010000027">
    <property type="protein sequence ID" value="MBX8632451.1"/>
    <property type="molecule type" value="Genomic_DNA"/>
</dbReference>
<keyword evidence="2 3" id="KW-0378">Hydrolase</keyword>
<dbReference type="SUPFAM" id="SSF52972">
    <property type="entry name" value="ITPase-like"/>
    <property type="match status" value="1"/>
</dbReference>
<comment type="caution">
    <text evidence="4">The sequence shown here is derived from an EMBL/GenBank/DDBJ whole genome shotgun (WGS) entry which is preliminary data.</text>
</comment>
<evidence type="ECO:0000313" key="4">
    <source>
        <dbReference type="EMBL" id="MBX8632451.1"/>
    </source>
</evidence>
<dbReference type="GO" id="GO:0009143">
    <property type="term" value="P:nucleoside triphosphate catabolic process"/>
    <property type="evidence" value="ECO:0007669"/>
    <property type="project" value="InterPro"/>
</dbReference>
<dbReference type="PANTHER" id="PTHR11067:SF9">
    <property type="entry name" value="INOSINE TRIPHOSPHATE PYROPHOSPHATASE"/>
    <property type="match status" value="1"/>
</dbReference>
<dbReference type="PANTHER" id="PTHR11067">
    <property type="entry name" value="INOSINE TRIPHOSPHATE PYROPHOSPHATASE/HAM1 PROTEIN"/>
    <property type="match status" value="1"/>
</dbReference>
<name>A0A8J7YRE1_9ARCH</name>
<evidence type="ECO:0000313" key="5">
    <source>
        <dbReference type="Proteomes" id="UP000716004"/>
    </source>
</evidence>
<reference evidence="4" key="1">
    <citation type="submission" date="2021-04" db="EMBL/GenBank/DDBJ databases">
        <title>Genomic insights into ecological role and evolution of a novel Thermoplasmata order Candidatus Sysuiplasmatales.</title>
        <authorList>
            <person name="Yuan Y."/>
        </authorList>
    </citation>
    <scope>NUCLEOTIDE SEQUENCE</scope>
    <source>
        <strain evidence="4">YP2-bin.285</strain>
    </source>
</reference>
<dbReference type="Pfam" id="PF01725">
    <property type="entry name" value="Ham1p_like"/>
    <property type="match status" value="1"/>
</dbReference>
<dbReference type="NCBIfam" id="NF011396">
    <property type="entry name" value="PRK14821.1"/>
    <property type="match status" value="1"/>
</dbReference>
<dbReference type="CDD" id="cd00515">
    <property type="entry name" value="HAM1"/>
    <property type="match status" value="1"/>
</dbReference>
<sequence length="190" mass="21114">MKLAELTLITTNEGKYLEIIDALEGTGVSIRRIDREYPEIQADTLESVVGFGLNYLKPFVPGPFIIDDSGLFVDALGGFPGVYSSYAFRTIGNEGILTLLKGKGNRRASFRTVLGMVHEGKEHFFRGECRGYISELPKGVNGFGFDPIFVPEGREMTFAEMSVQMKNDISHRGMALRRLKNFLVNHGTLS</sequence>
<evidence type="ECO:0000256" key="2">
    <source>
        <dbReference type="ARBA" id="ARBA00022801"/>
    </source>
</evidence>
<dbReference type="Proteomes" id="UP000716004">
    <property type="component" value="Unassembled WGS sequence"/>
</dbReference>
<dbReference type="Gene3D" id="3.90.950.10">
    <property type="match status" value="1"/>
</dbReference>
<accession>A0A8J7YRE1</accession>